<dbReference type="Pfam" id="PF14358">
    <property type="entry name" value="DUF4405"/>
    <property type="match status" value="1"/>
</dbReference>
<dbReference type="InterPro" id="IPR025517">
    <property type="entry name" value="DUF4405"/>
</dbReference>
<reference evidence="4 5" key="1">
    <citation type="submission" date="2018-07" db="EMBL/GenBank/DDBJ databases">
        <title>Anaerosacharophilus polymeroproducens gen. nov. sp. nov., an anaerobic bacterium isolated from salt field.</title>
        <authorList>
            <person name="Kim W."/>
            <person name="Yang S.-H."/>
            <person name="Oh J."/>
            <person name="Lee J.-H."/>
            <person name="Kwon K.K."/>
        </authorList>
    </citation>
    <scope>NUCLEOTIDE SEQUENCE [LARGE SCALE GENOMIC DNA]</scope>
    <source>
        <strain evidence="4 5">MCWD5</strain>
    </source>
</reference>
<dbReference type="OrthoDB" id="9779183at2"/>
<protein>
    <submittedName>
        <fullName evidence="4">DUF4405 domain-containing protein</fullName>
    </submittedName>
</protein>
<dbReference type="Proteomes" id="UP000255036">
    <property type="component" value="Unassembled WGS sequence"/>
</dbReference>
<evidence type="ECO:0000256" key="1">
    <source>
        <dbReference type="SAM" id="MobiDB-lite"/>
    </source>
</evidence>
<sequence>MAKNKVLKIAIDIVMTVLMIFLMGYSATGNFVHEVLGITIFVLFVFHCILNYKWFKQLPAQLKRISFFSVQMVWIIVNLLLVIDIIALMISSLFMSREILNFIQITDKAPWIFMHKITAYTAFILISIHLGLHWNMIMQMGRKVFAVKDKNKIRTMLLRVIALLMAVLGVKSSFDRGIALKYIPSTMAAANMKGDKNTGKSKKQSGKKDEKRTFTETVKEGESKDEFLGRLICTGCGKQCTLLEPQCGKGRRQEKQAVEYYKTQVLGTEDTTLNHDVSSETEEGLKDYLGGLYCDGCGKHCSLLTPQCGIGQEKVQEISKEYKEKVSAGIAVDEKDDITIKVDRDSFVKVFGDYIPIMGLYIAGTYYTFKLIKRKDKKKQEESIV</sequence>
<feature type="transmembrane region" description="Helical" evidence="2">
    <location>
        <begin position="31"/>
        <end position="52"/>
    </location>
</feature>
<evidence type="ECO:0000256" key="2">
    <source>
        <dbReference type="SAM" id="Phobius"/>
    </source>
</evidence>
<evidence type="ECO:0000313" key="5">
    <source>
        <dbReference type="Proteomes" id="UP000255036"/>
    </source>
</evidence>
<organism evidence="4 5">
    <name type="scientific">Anaerosacchariphilus polymeriproducens</name>
    <dbReference type="NCBI Taxonomy" id="1812858"/>
    <lineage>
        <taxon>Bacteria</taxon>
        <taxon>Bacillati</taxon>
        <taxon>Bacillota</taxon>
        <taxon>Clostridia</taxon>
        <taxon>Lachnospirales</taxon>
        <taxon>Lachnospiraceae</taxon>
        <taxon>Anaerosacchariphilus</taxon>
    </lineage>
</organism>
<keyword evidence="2" id="KW-0472">Membrane</keyword>
<evidence type="ECO:0000313" key="4">
    <source>
        <dbReference type="EMBL" id="RDU22264.1"/>
    </source>
</evidence>
<accession>A0A371ART5</accession>
<gene>
    <name evidence="4" type="ORF">DWV06_17250</name>
</gene>
<keyword evidence="2" id="KW-0812">Transmembrane</keyword>
<feature type="region of interest" description="Disordered" evidence="1">
    <location>
        <begin position="192"/>
        <end position="214"/>
    </location>
</feature>
<feature type="domain" description="Flavinylation-associated cytochrome" evidence="3">
    <location>
        <begin position="76"/>
        <end position="134"/>
    </location>
</feature>
<keyword evidence="2" id="KW-1133">Transmembrane helix</keyword>
<keyword evidence="5" id="KW-1185">Reference proteome</keyword>
<name>A0A371ART5_9FIRM</name>
<feature type="transmembrane region" description="Helical" evidence="2">
    <location>
        <begin position="156"/>
        <end position="174"/>
    </location>
</feature>
<proteinExistence type="predicted"/>
<feature type="transmembrane region" description="Helical" evidence="2">
    <location>
        <begin position="73"/>
        <end position="97"/>
    </location>
</feature>
<dbReference type="AlphaFoldDB" id="A0A371ART5"/>
<dbReference type="RefSeq" id="WP_115483445.1">
    <property type="nucleotide sequence ID" value="NZ_QRCT01000050.1"/>
</dbReference>
<feature type="transmembrane region" description="Helical" evidence="2">
    <location>
        <begin position="7"/>
        <end position="25"/>
    </location>
</feature>
<comment type="caution">
    <text evidence="4">The sequence shown here is derived from an EMBL/GenBank/DDBJ whole genome shotgun (WGS) entry which is preliminary data.</text>
</comment>
<feature type="transmembrane region" description="Helical" evidence="2">
    <location>
        <begin position="351"/>
        <end position="369"/>
    </location>
</feature>
<evidence type="ECO:0000259" key="3">
    <source>
        <dbReference type="Pfam" id="PF14358"/>
    </source>
</evidence>
<feature type="transmembrane region" description="Helical" evidence="2">
    <location>
        <begin position="117"/>
        <end position="135"/>
    </location>
</feature>
<dbReference type="EMBL" id="QRCT01000050">
    <property type="protein sequence ID" value="RDU22264.1"/>
    <property type="molecule type" value="Genomic_DNA"/>
</dbReference>